<dbReference type="EMBL" id="PFQF01000027">
    <property type="protein sequence ID" value="PJA20450.1"/>
    <property type="molecule type" value="Genomic_DNA"/>
</dbReference>
<gene>
    <name evidence="2" type="ORF">COX60_01505</name>
</gene>
<comment type="caution">
    <text evidence="2">The sequence shown here is derived from an EMBL/GenBank/DDBJ whole genome shotgun (WGS) entry which is preliminary data.</text>
</comment>
<sequence length="160" mass="17778">MKKTPLKMGFSLIELLVTISILVLLTGLTIPSYRSYQRKTGLDYYSKLIKNEIQFARSYSLSPPTEHIGFDMFGVTINTTNNTFQKIKKSSDTGDVITIESPLIIDGDYTLATTSSPPEIYFEVGRNGEISSEVVVELTEKNLSQTKTITVNQSGLITIN</sequence>
<dbReference type="InterPro" id="IPR045584">
    <property type="entry name" value="Pilin-like"/>
</dbReference>
<evidence type="ECO:0000313" key="3">
    <source>
        <dbReference type="Proteomes" id="UP000230137"/>
    </source>
</evidence>
<organism evidence="2 3">
    <name type="scientific">Candidatus Berkelbacteria bacterium CG_4_10_14_0_2_um_filter_35_9_33_12</name>
    <dbReference type="NCBI Taxonomy" id="1974499"/>
    <lineage>
        <taxon>Bacteria</taxon>
        <taxon>Candidatus Berkelbacteria</taxon>
    </lineage>
</organism>
<dbReference type="AlphaFoldDB" id="A0A2M7W4Z5"/>
<reference evidence="3" key="1">
    <citation type="submission" date="2017-09" db="EMBL/GenBank/DDBJ databases">
        <title>Depth-based differentiation of microbial function through sediment-hosted aquifers and enrichment of novel symbionts in the deep terrestrial subsurface.</title>
        <authorList>
            <person name="Probst A.J."/>
            <person name="Ladd B."/>
            <person name="Jarett J.K."/>
            <person name="Geller-Mcgrath D.E."/>
            <person name="Sieber C.M.K."/>
            <person name="Emerson J.B."/>
            <person name="Anantharaman K."/>
            <person name="Thomas B.C."/>
            <person name="Malmstrom R."/>
            <person name="Stieglmeier M."/>
            <person name="Klingl A."/>
            <person name="Woyke T."/>
            <person name="Ryan C.M."/>
            <person name="Banfield J.F."/>
        </authorList>
    </citation>
    <scope>NUCLEOTIDE SEQUENCE [LARGE SCALE GENOMIC DNA]</scope>
</reference>
<evidence type="ECO:0000256" key="1">
    <source>
        <dbReference type="SAM" id="Phobius"/>
    </source>
</evidence>
<feature type="transmembrane region" description="Helical" evidence="1">
    <location>
        <begin position="12"/>
        <end position="33"/>
    </location>
</feature>
<evidence type="ECO:0000313" key="2">
    <source>
        <dbReference type="EMBL" id="PJA20450.1"/>
    </source>
</evidence>
<keyword evidence="1" id="KW-0472">Membrane</keyword>
<keyword evidence="1" id="KW-0812">Transmembrane</keyword>
<proteinExistence type="predicted"/>
<dbReference type="InterPro" id="IPR012902">
    <property type="entry name" value="N_methyl_site"/>
</dbReference>
<protein>
    <recommendedName>
        <fullName evidence="4">General secretion pathway GspH domain-containing protein</fullName>
    </recommendedName>
</protein>
<dbReference type="NCBIfam" id="TIGR02532">
    <property type="entry name" value="IV_pilin_GFxxxE"/>
    <property type="match status" value="1"/>
</dbReference>
<keyword evidence="1" id="KW-1133">Transmembrane helix</keyword>
<name>A0A2M7W4Z5_9BACT</name>
<accession>A0A2M7W4Z5</accession>
<dbReference type="Proteomes" id="UP000230137">
    <property type="component" value="Unassembled WGS sequence"/>
</dbReference>
<dbReference type="Gene3D" id="3.30.700.10">
    <property type="entry name" value="Glycoprotein, Type 4 Pilin"/>
    <property type="match status" value="1"/>
</dbReference>
<evidence type="ECO:0008006" key="4">
    <source>
        <dbReference type="Google" id="ProtNLM"/>
    </source>
</evidence>
<dbReference type="SUPFAM" id="SSF54523">
    <property type="entry name" value="Pili subunits"/>
    <property type="match status" value="1"/>
</dbReference>